<dbReference type="AlphaFoldDB" id="A0A0A9GLN6"/>
<dbReference type="EMBL" id="GBRH01176333">
    <property type="protein sequence ID" value="JAE21563.1"/>
    <property type="molecule type" value="Transcribed_RNA"/>
</dbReference>
<reference evidence="2" key="2">
    <citation type="journal article" date="2015" name="Data Brief">
        <title>Shoot transcriptome of the giant reed, Arundo donax.</title>
        <authorList>
            <person name="Barrero R.A."/>
            <person name="Guerrero F.D."/>
            <person name="Moolhuijzen P."/>
            <person name="Goolsby J.A."/>
            <person name="Tidwell J."/>
            <person name="Bellgard S.E."/>
            <person name="Bellgard M.I."/>
        </authorList>
    </citation>
    <scope>NUCLEOTIDE SEQUENCE</scope>
    <source>
        <tissue evidence="2">Shoot tissue taken approximately 20 cm above the soil surface</tissue>
    </source>
</reference>
<feature type="region of interest" description="Disordered" evidence="1">
    <location>
        <begin position="40"/>
        <end position="68"/>
    </location>
</feature>
<reference evidence="2" key="1">
    <citation type="submission" date="2014-09" db="EMBL/GenBank/DDBJ databases">
        <authorList>
            <person name="Magalhaes I.L.F."/>
            <person name="Oliveira U."/>
            <person name="Santos F.R."/>
            <person name="Vidigal T.H.D.A."/>
            <person name="Brescovit A.D."/>
            <person name="Santos A.J."/>
        </authorList>
    </citation>
    <scope>NUCLEOTIDE SEQUENCE</scope>
    <source>
        <tissue evidence="2">Shoot tissue taken approximately 20 cm above the soil surface</tissue>
    </source>
</reference>
<evidence type="ECO:0000256" key="1">
    <source>
        <dbReference type="SAM" id="MobiDB-lite"/>
    </source>
</evidence>
<accession>A0A0A9GLN6</accession>
<name>A0A0A9GLN6_ARUDO</name>
<proteinExistence type="predicted"/>
<evidence type="ECO:0000313" key="2">
    <source>
        <dbReference type="EMBL" id="JAE21563.1"/>
    </source>
</evidence>
<protein>
    <submittedName>
        <fullName evidence="2">Pco108434</fullName>
    </submittedName>
</protein>
<organism evidence="2">
    <name type="scientific">Arundo donax</name>
    <name type="common">Giant reed</name>
    <name type="synonym">Donax arundinaceus</name>
    <dbReference type="NCBI Taxonomy" id="35708"/>
    <lineage>
        <taxon>Eukaryota</taxon>
        <taxon>Viridiplantae</taxon>
        <taxon>Streptophyta</taxon>
        <taxon>Embryophyta</taxon>
        <taxon>Tracheophyta</taxon>
        <taxon>Spermatophyta</taxon>
        <taxon>Magnoliopsida</taxon>
        <taxon>Liliopsida</taxon>
        <taxon>Poales</taxon>
        <taxon>Poaceae</taxon>
        <taxon>PACMAD clade</taxon>
        <taxon>Arundinoideae</taxon>
        <taxon>Arundineae</taxon>
        <taxon>Arundo</taxon>
    </lineage>
</organism>
<sequence>MSPAAPSPWRRHGAARRGEIKTLAPRRRLSLSSTWRGGWRRREGKRSDCGGGESFIAGDRLTAPSGCQKPPLIRRRILLERRGSDGPRSATW</sequence>